<gene>
    <name evidence="2" type="ORF">GCM10010389_59260</name>
</gene>
<accession>A0A918RVH3</accession>
<reference evidence="2" key="1">
    <citation type="journal article" date="2014" name="Int. J. Syst. Evol. Microbiol.">
        <title>Complete genome sequence of Corynebacterium casei LMG S-19264T (=DSM 44701T), isolated from a smear-ripened cheese.</title>
        <authorList>
            <consortium name="US DOE Joint Genome Institute (JGI-PGF)"/>
            <person name="Walter F."/>
            <person name="Albersmeier A."/>
            <person name="Kalinowski J."/>
            <person name="Ruckert C."/>
        </authorList>
    </citation>
    <scope>NUCLEOTIDE SEQUENCE</scope>
    <source>
        <strain evidence="2">JCM 5016</strain>
    </source>
</reference>
<keyword evidence="3" id="KW-1185">Reference proteome</keyword>
<evidence type="ECO:0000313" key="2">
    <source>
        <dbReference type="EMBL" id="GHA12464.1"/>
    </source>
</evidence>
<name>A0A918RVH3_9ACTN</name>
<evidence type="ECO:0000313" key="3">
    <source>
        <dbReference type="Proteomes" id="UP000623010"/>
    </source>
</evidence>
<evidence type="ECO:0008006" key="4">
    <source>
        <dbReference type="Google" id="ProtNLM"/>
    </source>
</evidence>
<comment type="caution">
    <text evidence="2">The sequence shown here is derived from an EMBL/GenBank/DDBJ whole genome shotgun (WGS) entry which is preliminary data.</text>
</comment>
<protein>
    <recommendedName>
        <fullName evidence="4">Nucleopolyhedrovirus P10 family protein</fullName>
    </recommendedName>
</protein>
<feature type="region of interest" description="Disordered" evidence="1">
    <location>
        <begin position="133"/>
        <end position="209"/>
    </location>
</feature>
<dbReference type="RefSeq" id="WP_190060572.1">
    <property type="nucleotide sequence ID" value="NZ_BMWH01000034.1"/>
</dbReference>
<reference evidence="2" key="2">
    <citation type="submission" date="2020-09" db="EMBL/GenBank/DDBJ databases">
        <authorList>
            <person name="Sun Q."/>
            <person name="Ohkuma M."/>
        </authorList>
    </citation>
    <scope>NUCLEOTIDE SEQUENCE</scope>
    <source>
        <strain evidence="2">JCM 5016</strain>
    </source>
</reference>
<organism evidence="2 3">
    <name type="scientific">Streptomyces echinoruber</name>
    <dbReference type="NCBI Taxonomy" id="68898"/>
    <lineage>
        <taxon>Bacteria</taxon>
        <taxon>Bacillati</taxon>
        <taxon>Actinomycetota</taxon>
        <taxon>Actinomycetes</taxon>
        <taxon>Kitasatosporales</taxon>
        <taxon>Streptomycetaceae</taxon>
        <taxon>Streptomyces</taxon>
    </lineage>
</organism>
<dbReference type="Proteomes" id="UP000623010">
    <property type="component" value="Unassembled WGS sequence"/>
</dbReference>
<feature type="compositionally biased region" description="Gly residues" evidence="1">
    <location>
        <begin position="161"/>
        <end position="182"/>
    </location>
</feature>
<dbReference type="EMBL" id="BMWH01000034">
    <property type="protein sequence ID" value="GHA12464.1"/>
    <property type="molecule type" value="Genomic_DNA"/>
</dbReference>
<dbReference type="AlphaFoldDB" id="A0A918RVH3"/>
<sequence>MTWDGWAGAVRRQVALGRLLPLGGPRDGAWITERAAGAVLRQAVSEVPGVRLGPLRIEPADPGAACEPVVPPPPSALPPGPLRISADCAAGAREPLPTAAARLRTALATAAVERLGLAVTAVDLRVTELLETAEPAPGTAEAGGEGRGGGSKGGREVPAAEGGGPAPGTAEAGGEGRGGGPTGVRAVPAAEGGGPAGGREARVAGGRDLAGGDDEARVAEAAGAVAGVDGLTGVLGGLGRAVHIEARQGGTATVPRRHVRVEVAVRADHRAVDVARAVRAAVTEALADRPTVAVLVTAVTATA</sequence>
<evidence type="ECO:0000256" key="1">
    <source>
        <dbReference type="SAM" id="MobiDB-lite"/>
    </source>
</evidence>
<feature type="compositionally biased region" description="Gly residues" evidence="1">
    <location>
        <begin position="141"/>
        <end position="152"/>
    </location>
</feature>
<proteinExistence type="predicted"/>